<keyword evidence="1" id="KW-1133">Transmembrane helix</keyword>
<protein>
    <recommendedName>
        <fullName evidence="4">Odorant receptor</fullName>
    </recommendedName>
</protein>
<feature type="transmembrane region" description="Helical" evidence="1">
    <location>
        <begin position="48"/>
        <end position="68"/>
    </location>
</feature>
<evidence type="ECO:0000313" key="2">
    <source>
        <dbReference type="EMBL" id="CAL8148571.1"/>
    </source>
</evidence>
<dbReference type="EMBL" id="CAXLJM020000172">
    <property type="protein sequence ID" value="CAL8148571.1"/>
    <property type="molecule type" value="Genomic_DNA"/>
</dbReference>
<evidence type="ECO:0008006" key="4">
    <source>
        <dbReference type="Google" id="ProtNLM"/>
    </source>
</evidence>
<proteinExistence type="predicted"/>
<name>A0ABP1SAP0_9HEXA</name>
<feature type="transmembrane region" description="Helical" evidence="1">
    <location>
        <begin position="146"/>
        <end position="173"/>
    </location>
</feature>
<reference evidence="2 3" key="1">
    <citation type="submission" date="2024-08" db="EMBL/GenBank/DDBJ databases">
        <authorList>
            <person name="Cucini C."/>
            <person name="Frati F."/>
        </authorList>
    </citation>
    <scope>NUCLEOTIDE SEQUENCE [LARGE SCALE GENOMIC DNA]</scope>
</reference>
<gene>
    <name evidence="2" type="ORF">ODALV1_LOCUS31463</name>
</gene>
<keyword evidence="1" id="KW-0812">Transmembrane</keyword>
<feature type="transmembrane region" description="Helical" evidence="1">
    <location>
        <begin position="80"/>
        <end position="101"/>
    </location>
</feature>
<feature type="transmembrane region" description="Helical" evidence="1">
    <location>
        <begin position="319"/>
        <end position="337"/>
    </location>
</feature>
<comment type="caution">
    <text evidence="2">The sequence shown here is derived from an EMBL/GenBank/DDBJ whole genome shotgun (WGS) entry which is preliminary data.</text>
</comment>
<organism evidence="2 3">
    <name type="scientific">Orchesella dallaii</name>
    <dbReference type="NCBI Taxonomy" id="48710"/>
    <lineage>
        <taxon>Eukaryota</taxon>
        <taxon>Metazoa</taxon>
        <taxon>Ecdysozoa</taxon>
        <taxon>Arthropoda</taxon>
        <taxon>Hexapoda</taxon>
        <taxon>Collembola</taxon>
        <taxon>Entomobryomorpha</taxon>
        <taxon>Entomobryoidea</taxon>
        <taxon>Orchesellidae</taxon>
        <taxon>Orchesellinae</taxon>
        <taxon>Orchesella</taxon>
    </lineage>
</organism>
<keyword evidence="3" id="KW-1185">Reference proteome</keyword>
<feature type="transmembrane region" description="Helical" evidence="1">
    <location>
        <begin position="193"/>
        <end position="219"/>
    </location>
</feature>
<evidence type="ECO:0000256" key="1">
    <source>
        <dbReference type="SAM" id="Phobius"/>
    </source>
</evidence>
<feature type="transmembrane region" description="Helical" evidence="1">
    <location>
        <begin position="281"/>
        <end position="307"/>
    </location>
</feature>
<evidence type="ECO:0000313" key="3">
    <source>
        <dbReference type="Proteomes" id="UP001642540"/>
    </source>
</evidence>
<dbReference type="Proteomes" id="UP001642540">
    <property type="component" value="Unassembled WGS sequence"/>
</dbReference>
<sequence length="412" mass="47103">MITRIIRKIVKYRILIMVYLSGATDWNWNTKKKCFVPASIYLRWNGRLLLIFGTAFPFLMSAFLLSKVPNGEYMESTENFVIFILGWAEMFIVTATLLANFRMKRYWRDIMYILNEISRYSDYIEELMRRRNTHLNREDQKYLVRAGMLVGLTAVLTSFVPFAFGACVCVRVEPTHAMLEDWLEVNISLKPKFILFIFFLAWIVSNAGSVAFSAVTFVYESIILARILVSGLTPQSVSKMVQPGSSSYKVLRYELNSRYFGILDEMTAIQIFRTQQLFNTILNDICGSVLIAFHHVACMLAFLGGALTVLQATDQVLDGGLLMLAVMLIAVFVPLALEYVESKEISDLCEKSDGFVRRCAKLTDRRSMLHKFSRSCRNLKVHLGYPFFNVGKDTFTQFWAQGLGFLVGMLAV</sequence>
<accession>A0ABP1SAP0</accession>
<keyword evidence="1" id="KW-0472">Membrane</keyword>